<reference evidence="2 3" key="3">
    <citation type="journal article" date="2013" name="Rice">
        <title>Improvement of the Oryza sativa Nipponbare reference genome using next generation sequence and optical map data.</title>
        <authorList>
            <person name="Kawahara Y."/>
            <person name="de la Bastide M."/>
            <person name="Hamilton J.P."/>
            <person name="Kanamori H."/>
            <person name="McCombie W.R."/>
            <person name="Ouyang S."/>
            <person name="Schwartz D.C."/>
            <person name="Tanaka T."/>
            <person name="Wu J."/>
            <person name="Zhou S."/>
            <person name="Childs K.L."/>
            <person name="Davidson R.M."/>
            <person name="Lin H."/>
            <person name="Quesada-Ocampo L."/>
            <person name="Vaillancourt B."/>
            <person name="Sakai H."/>
            <person name="Lee S.S."/>
            <person name="Kim J."/>
            <person name="Numa H."/>
            <person name="Itoh T."/>
            <person name="Buell C.R."/>
            <person name="Matsumoto T."/>
        </authorList>
    </citation>
    <scope>NUCLEOTIDE SEQUENCE [LARGE SCALE GENOMIC DNA]</scope>
    <source>
        <strain evidence="3">cv. Nipponbare</strain>
    </source>
</reference>
<evidence type="ECO:0000256" key="1">
    <source>
        <dbReference type="SAM" id="MobiDB-lite"/>
    </source>
</evidence>
<reference evidence="2 3" key="2">
    <citation type="journal article" date="2013" name="Plant Cell Physiol.">
        <title>Rice Annotation Project Database (RAP-DB): an integrative and interactive database for rice genomics.</title>
        <authorList>
            <person name="Sakai H."/>
            <person name="Lee S.S."/>
            <person name="Tanaka T."/>
            <person name="Numa H."/>
            <person name="Kim J."/>
            <person name="Kawahara Y."/>
            <person name="Wakimoto H."/>
            <person name="Yang C.C."/>
            <person name="Iwamoto M."/>
            <person name="Abe T."/>
            <person name="Yamada Y."/>
            <person name="Muto A."/>
            <person name="Inokuchi H."/>
            <person name="Ikemura T."/>
            <person name="Matsumoto T."/>
            <person name="Sasaki T."/>
            <person name="Itoh T."/>
        </authorList>
    </citation>
    <scope>NUCLEOTIDE SEQUENCE [LARGE SCALE GENOMIC DNA]</scope>
    <source>
        <strain evidence="3">cv. Nipponbare</strain>
    </source>
</reference>
<dbReference type="AlphaFoldDB" id="A0A0P0WJZ5"/>
<feature type="non-terminal residue" evidence="2">
    <location>
        <position position="128"/>
    </location>
</feature>
<evidence type="ECO:0000313" key="2">
    <source>
        <dbReference type="EMBL" id="BAS92992.1"/>
    </source>
</evidence>
<sequence length="128" mass="13737">MSVARPRIRSESCFLSAPTTPARSVVASVLGVTGTNRSVRRDSAITSSSTEQSSSASRSSSAPRSIPTMRPLARRISLREIPRSAASISMASSTEANAARKGFHRRRGFRAAAMAARGARNPYGWWRG</sequence>
<evidence type="ECO:0000313" key="3">
    <source>
        <dbReference type="Proteomes" id="UP000059680"/>
    </source>
</evidence>
<name>A0A0P0WJZ5_ORYSJ</name>
<feature type="region of interest" description="Disordered" evidence="1">
    <location>
        <begin position="36"/>
        <end position="74"/>
    </location>
</feature>
<protein>
    <submittedName>
        <fullName evidence="2">Os05g0244800 protein</fullName>
    </submittedName>
</protein>
<dbReference type="InParanoid" id="A0A0P0WJZ5"/>
<gene>
    <name evidence="2" type="ordered locus">Os05g0244800</name>
    <name evidence="2" type="ORF">OSNPB_050244800</name>
</gene>
<feature type="compositionally biased region" description="Low complexity" evidence="1">
    <location>
        <begin position="44"/>
        <end position="68"/>
    </location>
</feature>
<dbReference type="Proteomes" id="UP000059680">
    <property type="component" value="Chromosome 5"/>
</dbReference>
<dbReference type="Gramene" id="Os05t0244800-00">
    <property type="protein sequence ID" value="Os05t0244800-00"/>
    <property type="gene ID" value="Os05g0244800"/>
</dbReference>
<accession>A0A0P0WJZ5</accession>
<proteinExistence type="predicted"/>
<dbReference type="PaxDb" id="39947-A0A0P0WJZ5"/>
<dbReference type="EMBL" id="AP014961">
    <property type="protein sequence ID" value="BAS92992.1"/>
    <property type="molecule type" value="Genomic_DNA"/>
</dbReference>
<organism evidence="2 3">
    <name type="scientific">Oryza sativa subsp. japonica</name>
    <name type="common">Rice</name>
    <dbReference type="NCBI Taxonomy" id="39947"/>
    <lineage>
        <taxon>Eukaryota</taxon>
        <taxon>Viridiplantae</taxon>
        <taxon>Streptophyta</taxon>
        <taxon>Embryophyta</taxon>
        <taxon>Tracheophyta</taxon>
        <taxon>Spermatophyta</taxon>
        <taxon>Magnoliopsida</taxon>
        <taxon>Liliopsida</taxon>
        <taxon>Poales</taxon>
        <taxon>Poaceae</taxon>
        <taxon>BOP clade</taxon>
        <taxon>Oryzoideae</taxon>
        <taxon>Oryzeae</taxon>
        <taxon>Oryzinae</taxon>
        <taxon>Oryza</taxon>
        <taxon>Oryza sativa</taxon>
    </lineage>
</organism>
<keyword evidence="3" id="KW-1185">Reference proteome</keyword>
<reference evidence="3" key="1">
    <citation type="journal article" date="2005" name="Nature">
        <title>The map-based sequence of the rice genome.</title>
        <authorList>
            <consortium name="International rice genome sequencing project (IRGSP)"/>
            <person name="Matsumoto T."/>
            <person name="Wu J."/>
            <person name="Kanamori H."/>
            <person name="Katayose Y."/>
            <person name="Fujisawa M."/>
            <person name="Namiki N."/>
            <person name="Mizuno H."/>
            <person name="Yamamoto K."/>
            <person name="Antonio B.A."/>
            <person name="Baba T."/>
            <person name="Sakata K."/>
            <person name="Nagamura Y."/>
            <person name="Aoki H."/>
            <person name="Arikawa K."/>
            <person name="Arita K."/>
            <person name="Bito T."/>
            <person name="Chiden Y."/>
            <person name="Fujitsuka N."/>
            <person name="Fukunaka R."/>
            <person name="Hamada M."/>
            <person name="Harada C."/>
            <person name="Hayashi A."/>
            <person name="Hijishita S."/>
            <person name="Honda M."/>
            <person name="Hosokawa S."/>
            <person name="Ichikawa Y."/>
            <person name="Idonuma A."/>
            <person name="Iijima M."/>
            <person name="Ikeda M."/>
            <person name="Ikeno M."/>
            <person name="Ito K."/>
            <person name="Ito S."/>
            <person name="Ito T."/>
            <person name="Ito Y."/>
            <person name="Ito Y."/>
            <person name="Iwabuchi A."/>
            <person name="Kamiya K."/>
            <person name="Karasawa W."/>
            <person name="Kurita K."/>
            <person name="Katagiri S."/>
            <person name="Kikuta A."/>
            <person name="Kobayashi H."/>
            <person name="Kobayashi N."/>
            <person name="Machita K."/>
            <person name="Maehara T."/>
            <person name="Masukawa M."/>
            <person name="Mizubayashi T."/>
            <person name="Mukai Y."/>
            <person name="Nagasaki H."/>
            <person name="Nagata Y."/>
            <person name="Naito S."/>
            <person name="Nakashima M."/>
            <person name="Nakama Y."/>
            <person name="Nakamichi Y."/>
            <person name="Nakamura M."/>
            <person name="Meguro A."/>
            <person name="Negishi M."/>
            <person name="Ohta I."/>
            <person name="Ohta T."/>
            <person name="Okamoto M."/>
            <person name="Ono N."/>
            <person name="Saji S."/>
            <person name="Sakaguchi M."/>
            <person name="Sakai K."/>
            <person name="Shibata M."/>
            <person name="Shimokawa T."/>
            <person name="Song J."/>
            <person name="Takazaki Y."/>
            <person name="Terasawa K."/>
            <person name="Tsugane M."/>
            <person name="Tsuji K."/>
            <person name="Ueda S."/>
            <person name="Waki K."/>
            <person name="Yamagata H."/>
            <person name="Yamamoto M."/>
            <person name="Yamamoto S."/>
            <person name="Yamane H."/>
            <person name="Yoshiki S."/>
            <person name="Yoshihara R."/>
            <person name="Yukawa K."/>
            <person name="Zhong H."/>
            <person name="Yano M."/>
            <person name="Yuan Q."/>
            <person name="Ouyang S."/>
            <person name="Liu J."/>
            <person name="Jones K.M."/>
            <person name="Gansberger K."/>
            <person name="Moffat K."/>
            <person name="Hill J."/>
            <person name="Bera J."/>
            <person name="Fadrosh D."/>
            <person name="Jin S."/>
            <person name="Johri S."/>
            <person name="Kim M."/>
            <person name="Overton L."/>
            <person name="Reardon M."/>
            <person name="Tsitrin T."/>
            <person name="Vuong H."/>
            <person name="Weaver B."/>
            <person name="Ciecko A."/>
            <person name="Tallon L."/>
            <person name="Jackson J."/>
            <person name="Pai G."/>
            <person name="Aken S.V."/>
            <person name="Utterback T."/>
            <person name="Reidmuller S."/>
            <person name="Feldblyum T."/>
            <person name="Hsiao J."/>
            <person name="Zismann V."/>
            <person name="Iobst S."/>
            <person name="de Vazeille A.R."/>
            <person name="Buell C.R."/>
            <person name="Ying K."/>
            <person name="Li Y."/>
            <person name="Lu T."/>
            <person name="Huang Y."/>
            <person name="Zhao Q."/>
            <person name="Feng Q."/>
            <person name="Zhang L."/>
            <person name="Zhu J."/>
            <person name="Weng Q."/>
            <person name="Mu J."/>
            <person name="Lu Y."/>
            <person name="Fan D."/>
            <person name="Liu Y."/>
            <person name="Guan J."/>
            <person name="Zhang Y."/>
            <person name="Yu S."/>
            <person name="Liu X."/>
            <person name="Zhang Y."/>
            <person name="Hong G."/>
            <person name="Han B."/>
            <person name="Choisne N."/>
            <person name="Demange N."/>
            <person name="Orjeda G."/>
            <person name="Samain S."/>
            <person name="Cattolico L."/>
            <person name="Pelletier E."/>
            <person name="Couloux A."/>
            <person name="Segurens B."/>
            <person name="Wincker P."/>
            <person name="D'Hont A."/>
            <person name="Scarpelli C."/>
            <person name="Weissenbach J."/>
            <person name="Salanoubat M."/>
            <person name="Quetier F."/>
            <person name="Yu Y."/>
            <person name="Kim H.R."/>
            <person name="Rambo T."/>
            <person name="Currie J."/>
            <person name="Collura K."/>
            <person name="Luo M."/>
            <person name="Yang T."/>
            <person name="Ammiraju J.S.S."/>
            <person name="Engler F."/>
            <person name="Soderlund C."/>
            <person name="Wing R.A."/>
            <person name="Palmer L.E."/>
            <person name="de la Bastide M."/>
            <person name="Spiegel L."/>
            <person name="Nascimento L."/>
            <person name="Zutavern T."/>
            <person name="O'Shaughnessy A."/>
            <person name="Dike S."/>
            <person name="Dedhia N."/>
            <person name="Preston R."/>
            <person name="Balija V."/>
            <person name="McCombie W.R."/>
            <person name="Chow T."/>
            <person name="Chen H."/>
            <person name="Chung M."/>
            <person name="Chen C."/>
            <person name="Shaw J."/>
            <person name="Wu H."/>
            <person name="Hsiao K."/>
            <person name="Chao Y."/>
            <person name="Chu M."/>
            <person name="Cheng C."/>
            <person name="Hour A."/>
            <person name="Lee P."/>
            <person name="Lin S."/>
            <person name="Lin Y."/>
            <person name="Liou J."/>
            <person name="Liu S."/>
            <person name="Hsing Y."/>
            <person name="Raghuvanshi S."/>
            <person name="Mohanty A."/>
            <person name="Bharti A.K."/>
            <person name="Gaur A."/>
            <person name="Gupta V."/>
            <person name="Kumar D."/>
            <person name="Ravi V."/>
            <person name="Vij S."/>
            <person name="Kapur A."/>
            <person name="Khurana P."/>
            <person name="Khurana P."/>
            <person name="Khurana J.P."/>
            <person name="Tyagi A.K."/>
            <person name="Gaikwad K."/>
            <person name="Singh A."/>
            <person name="Dalal V."/>
            <person name="Srivastava S."/>
            <person name="Dixit A."/>
            <person name="Pal A.K."/>
            <person name="Ghazi I.A."/>
            <person name="Yadav M."/>
            <person name="Pandit A."/>
            <person name="Bhargava A."/>
            <person name="Sureshbabu K."/>
            <person name="Batra K."/>
            <person name="Sharma T.R."/>
            <person name="Mohapatra T."/>
            <person name="Singh N.K."/>
            <person name="Messing J."/>
            <person name="Nelson A.B."/>
            <person name="Fuks G."/>
            <person name="Kavchok S."/>
            <person name="Keizer G."/>
            <person name="Linton E."/>
            <person name="Llaca V."/>
            <person name="Song R."/>
            <person name="Tanyolac B."/>
            <person name="Young S."/>
            <person name="Ho-Il K."/>
            <person name="Hahn J.H."/>
            <person name="Sangsakoo G."/>
            <person name="Vanavichit A."/>
            <person name="de Mattos Luiz.A.T."/>
            <person name="Zimmer P.D."/>
            <person name="Malone G."/>
            <person name="Dellagostin O."/>
            <person name="de Oliveira A.C."/>
            <person name="Bevan M."/>
            <person name="Bancroft I."/>
            <person name="Minx P."/>
            <person name="Cordum H."/>
            <person name="Wilson R."/>
            <person name="Cheng Z."/>
            <person name="Jin W."/>
            <person name="Jiang J."/>
            <person name="Leong S.A."/>
            <person name="Iwama H."/>
            <person name="Gojobori T."/>
            <person name="Itoh T."/>
            <person name="Niimura Y."/>
            <person name="Fujii Y."/>
            <person name="Habara T."/>
            <person name="Sakai H."/>
            <person name="Sato Y."/>
            <person name="Wilson G."/>
            <person name="Kumar K."/>
            <person name="McCouch S."/>
            <person name="Juretic N."/>
            <person name="Hoen D."/>
            <person name="Wright S."/>
            <person name="Bruskiewich R."/>
            <person name="Bureau T."/>
            <person name="Miyao A."/>
            <person name="Hirochika H."/>
            <person name="Nishikawa T."/>
            <person name="Kadowaki K."/>
            <person name="Sugiura M."/>
            <person name="Burr B."/>
            <person name="Sasaki T."/>
        </authorList>
    </citation>
    <scope>NUCLEOTIDE SEQUENCE [LARGE SCALE GENOMIC DNA]</scope>
    <source>
        <strain evidence="3">cv. Nipponbare</strain>
    </source>
</reference>